<protein>
    <submittedName>
        <fullName evidence="2">Uncharacterized protein</fullName>
    </submittedName>
</protein>
<evidence type="ECO:0000313" key="3">
    <source>
        <dbReference type="Proteomes" id="UP000186553"/>
    </source>
</evidence>
<sequence>MKLGFMYTMCFIFAVLGVSGLFIGLYRTDGLICAIGLLLICATFLIFLEIRKEYANPFQKD</sequence>
<keyword evidence="1" id="KW-0472">Membrane</keyword>
<keyword evidence="1" id="KW-0812">Transmembrane</keyword>
<reference evidence="2 3" key="1">
    <citation type="submission" date="2016-07" db="EMBL/GenBank/DDBJ databases">
        <title>Acinetobacter sp. ANC 4603.</title>
        <authorList>
            <person name="Radolfova-Krizova L."/>
            <person name="Nemec A."/>
        </authorList>
    </citation>
    <scope>NUCLEOTIDE SEQUENCE [LARGE SCALE GENOMIC DNA]</scope>
    <source>
        <strain evidence="2 3">ANC 4603</strain>
    </source>
</reference>
<gene>
    <name evidence="2" type="ORF">BBP83_01060</name>
</gene>
<evidence type="ECO:0000313" key="2">
    <source>
        <dbReference type="EMBL" id="ODA14431.1"/>
    </source>
</evidence>
<name>A0A1C3D075_9GAMM</name>
<keyword evidence="1" id="KW-1133">Transmembrane helix</keyword>
<keyword evidence="3" id="KW-1185">Reference proteome</keyword>
<dbReference type="AlphaFoldDB" id="A0A1C3D075"/>
<feature type="transmembrane region" description="Helical" evidence="1">
    <location>
        <begin position="31"/>
        <end position="50"/>
    </location>
</feature>
<dbReference type="EMBL" id="MBDL01000001">
    <property type="protein sequence ID" value="ODA14431.1"/>
    <property type="molecule type" value="Genomic_DNA"/>
</dbReference>
<feature type="transmembrane region" description="Helical" evidence="1">
    <location>
        <begin position="7"/>
        <end position="25"/>
    </location>
</feature>
<comment type="caution">
    <text evidence="2">The sequence shown here is derived from an EMBL/GenBank/DDBJ whole genome shotgun (WGS) entry which is preliminary data.</text>
</comment>
<organism evidence="2 3">
    <name type="scientific">Acinetobacter celticus</name>
    <dbReference type="NCBI Taxonomy" id="1891224"/>
    <lineage>
        <taxon>Bacteria</taxon>
        <taxon>Pseudomonadati</taxon>
        <taxon>Pseudomonadota</taxon>
        <taxon>Gammaproteobacteria</taxon>
        <taxon>Moraxellales</taxon>
        <taxon>Moraxellaceae</taxon>
        <taxon>Acinetobacter</taxon>
    </lineage>
</organism>
<proteinExistence type="predicted"/>
<dbReference type="Proteomes" id="UP000186553">
    <property type="component" value="Unassembled WGS sequence"/>
</dbReference>
<accession>A0A1C3D075</accession>
<evidence type="ECO:0000256" key="1">
    <source>
        <dbReference type="SAM" id="Phobius"/>
    </source>
</evidence>